<keyword evidence="1" id="KW-0812">Transmembrane</keyword>
<protein>
    <submittedName>
        <fullName evidence="2">Uncharacterized protein</fullName>
    </submittedName>
</protein>
<dbReference type="Proteomes" id="UP001176961">
    <property type="component" value="Unassembled WGS sequence"/>
</dbReference>
<evidence type="ECO:0000313" key="3">
    <source>
        <dbReference type="Proteomes" id="UP001176961"/>
    </source>
</evidence>
<name>A0AA36GC74_CYLNA</name>
<keyword evidence="1" id="KW-1133">Transmembrane helix</keyword>
<organism evidence="2 3">
    <name type="scientific">Cylicocyclus nassatus</name>
    <name type="common">Nematode worm</name>
    <dbReference type="NCBI Taxonomy" id="53992"/>
    <lineage>
        <taxon>Eukaryota</taxon>
        <taxon>Metazoa</taxon>
        <taxon>Ecdysozoa</taxon>
        <taxon>Nematoda</taxon>
        <taxon>Chromadorea</taxon>
        <taxon>Rhabditida</taxon>
        <taxon>Rhabditina</taxon>
        <taxon>Rhabditomorpha</taxon>
        <taxon>Strongyloidea</taxon>
        <taxon>Strongylidae</taxon>
        <taxon>Cylicocyclus</taxon>
    </lineage>
</organism>
<sequence length="68" mass="7283">MYRLPVSLYMGQIKILRTSPLSIMIAMFNYLIVVLMFTVCVKSRIFGGGMHGGGLGTFGGAFGGYGGK</sequence>
<reference evidence="2" key="1">
    <citation type="submission" date="2023-07" db="EMBL/GenBank/DDBJ databases">
        <authorList>
            <consortium name="CYATHOMIX"/>
        </authorList>
    </citation>
    <scope>NUCLEOTIDE SEQUENCE</scope>
    <source>
        <strain evidence="2">N/A</strain>
    </source>
</reference>
<evidence type="ECO:0000256" key="1">
    <source>
        <dbReference type="SAM" id="Phobius"/>
    </source>
</evidence>
<accession>A0AA36GC74</accession>
<comment type="caution">
    <text evidence="2">The sequence shown here is derived from an EMBL/GenBank/DDBJ whole genome shotgun (WGS) entry which is preliminary data.</text>
</comment>
<gene>
    <name evidence="2" type="ORF">CYNAS_LOCUS455</name>
</gene>
<dbReference type="EMBL" id="CATQJL010000001">
    <property type="protein sequence ID" value="CAJ0588472.1"/>
    <property type="molecule type" value="Genomic_DNA"/>
</dbReference>
<proteinExistence type="predicted"/>
<keyword evidence="3" id="KW-1185">Reference proteome</keyword>
<evidence type="ECO:0000313" key="2">
    <source>
        <dbReference type="EMBL" id="CAJ0588472.1"/>
    </source>
</evidence>
<keyword evidence="1" id="KW-0472">Membrane</keyword>
<dbReference type="AlphaFoldDB" id="A0AA36GC74"/>
<feature type="transmembrane region" description="Helical" evidence="1">
    <location>
        <begin position="20"/>
        <end position="41"/>
    </location>
</feature>